<accession>A0A024V836</accession>
<sequence length="76" mass="9126">MEEIYESDVDNTNGEDNTNDLDKCLFDETLSYSYDTKRYKKYMSNKTKNIIEQYKIIKHIISILMDKILNNKSYEL</sequence>
<dbReference type="AlphaFoldDB" id="A0A024V836"/>
<evidence type="ECO:0000313" key="2">
    <source>
        <dbReference type="Proteomes" id="UP000030690"/>
    </source>
</evidence>
<evidence type="ECO:0000313" key="1">
    <source>
        <dbReference type="EMBL" id="ETW18639.1"/>
    </source>
</evidence>
<reference evidence="1 2" key="1">
    <citation type="submission" date="2013-02" db="EMBL/GenBank/DDBJ databases">
        <title>The Genome Annotation of Plasmodium falciparum Vietnam Oak-Knoll (FVO).</title>
        <authorList>
            <consortium name="The Broad Institute Genome Sequencing Platform"/>
            <consortium name="The Broad Institute Genome Sequencing Center for Infectious Disease"/>
            <person name="Neafsey D."/>
            <person name="Hoffman S."/>
            <person name="Volkman S."/>
            <person name="Rosenthal P."/>
            <person name="Walker B."/>
            <person name="Young S.K."/>
            <person name="Zeng Q."/>
            <person name="Gargeya S."/>
            <person name="Fitzgerald M."/>
            <person name="Haas B."/>
            <person name="Abouelleil A."/>
            <person name="Allen A.W."/>
            <person name="Alvarado L."/>
            <person name="Arachchi H.M."/>
            <person name="Berlin A.M."/>
            <person name="Chapman S.B."/>
            <person name="Gainer-Dewar J."/>
            <person name="Goldberg J."/>
            <person name="Griggs A."/>
            <person name="Gujja S."/>
            <person name="Hansen M."/>
            <person name="Howarth C."/>
            <person name="Imamovic A."/>
            <person name="Ireland A."/>
            <person name="Larimer J."/>
            <person name="McCowan C."/>
            <person name="Murphy C."/>
            <person name="Pearson M."/>
            <person name="Poon T.W."/>
            <person name="Priest M."/>
            <person name="Roberts A."/>
            <person name="Saif S."/>
            <person name="Shea T."/>
            <person name="Sisk P."/>
            <person name="Sykes S."/>
            <person name="Wortman J."/>
            <person name="Nusbaum C."/>
            <person name="Birren B."/>
        </authorList>
    </citation>
    <scope>NUCLEOTIDE SEQUENCE [LARGE SCALE GENOMIC DNA]</scope>
    <source>
        <strain evidence="2">Vietnam Oak-Knoll (FVO)</strain>
    </source>
</reference>
<dbReference type="Proteomes" id="UP000030690">
    <property type="component" value="Unassembled WGS sequence"/>
</dbReference>
<reference evidence="1 2" key="2">
    <citation type="submission" date="2013-02" db="EMBL/GenBank/DDBJ databases">
        <title>The Genome Sequence of Plasmodium falciparum Vietnam Oak-Knoll (FVO).</title>
        <authorList>
            <consortium name="The Broad Institute Genome Sequencing Platform"/>
            <consortium name="The Broad Institute Genome Sequencing Center for Infectious Disease"/>
            <person name="Neafsey D."/>
            <person name="Cheeseman I."/>
            <person name="Volkman S."/>
            <person name="Adams J."/>
            <person name="Walker B."/>
            <person name="Young S.K."/>
            <person name="Zeng Q."/>
            <person name="Gargeya S."/>
            <person name="Fitzgerald M."/>
            <person name="Haas B."/>
            <person name="Abouelleil A."/>
            <person name="Alvarado L."/>
            <person name="Arachchi H.M."/>
            <person name="Berlin A.M."/>
            <person name="Chapman S.B."/>
            <person name="Dewar J."/>
            <person name="Goldberg J."/>
            <person name="Griggs A."/>
            <person name="Gujja S."/>
            <person name="Hansen M."/>
            <person name="Howarth C."/>
            <person name="Imamovic A."/>
            <person name="Larimer J."/>
            <person name="McCowan C."/>
            <person name="Murphy C."/>
            <person name="Neiman D."/>
            <person name="Pearson M."/>
            <person name="Priest M."/>
            <person name="Roberts A."/>
            <person name="Saif S."/>
            <person name="Shea T."/>
            <person name="Sisk P."/>
            <person name="Sykes S."/>
            <person name="Wortman J."/>
            <person name="Nusbaum C."/>
            <person name="Birren B."/>
        </authorList>
    </citation>
    <scope>NUCLEOTIDE SEQUENCE [LARGE SCALE GENOMIC DNA]</scope>
    <source>
        <strain evidence="2">Vietnam Oak-Knoll (FVO)</strain>
    </source>
</reference>
<dbReference type="EMBL" id="KI925078">
    <property type="protein sequence ID" value="ETW18639.1"/>
    <property type="molecule type" value="Genomic_DNA"/>
</dbReference>
<gene>
    <name evidence="1" type="ORF">PFFVO_02535</name>
</gene>
<name>A0A024V836_PLAFA</name>
<protein>
    <submittedName>
        <fullName evidence="1">Uncharacterized protein</fullName>
    </submittedName>
</protein>
<proteinExistence type="predicted"/>
<organism evidence="1 2">
    <name type="scientific">Plasmodium falciparum Vietnam Oak-Knoll</name>
    <name type="common">FVO</name>
    <dbReference type="NCBI Taxonomy" id="1036723"/>
    <lineage>
        <taxon>Eukaryota</taxon>
        <taxon>Sar</taxon>
        <taxon>Alveolata</taxon>
        <taxon>Apicomplexa</taxon>
        <taxon>Aconoidasida</taxon>
        <taxon>Haemosporida</taxon>
        <taxon>Plasmodiidae</taxon>
        <taxon>Plasmodium</taxon>
        <taxon>Plasmodium (Laverania)</taxon>
    </lineage>
</organism>